<dbReference type="RefSeq" id="WP_067590774.1">
    <property type="nucleotide sequence ID" value="NZ_LXSL01000013.1"/>
</dbReference>
<organism evidence="1 2">
    <name type="scientific">Eikenella longinqua</name>
    <dbReference type="NCBI Taxonomy" id="1795827"/>
    <lineage>
        <taxon>Bacteria</taxon>
        <taxon>Pseudomonadati</taxon>
        <taxon>Pseudomonadota</taxon>
        <taxon>Betaproteobacteria</taxon>
        <taxon>Neisseriales</taxon>
        <taxon>Neisseriaceae</taxon>
        <taxon>Eikenella</taxon>
    </lineage>
</organism>
<protein>
    <submittedName>
        <fullName evidence="1">Uncharacterized protein</fullName>
    </submittedName>
</protein>
<name>A0A1A9RYZ7_9NEIS</name>
<keyword evidence="2" id="KW-1185">Reference proteome</keyword>
<dbReference type="OrthoDB" id="8611380at2"/>
<dbReference type="EMBL" id="LXSL01000013">
    <property type="protein sequence ID" value="OAM29950.1"/>
    <property type="molecule type" value="Genomic_DNA"/>
</dbReference>
<dbReference type="Proteomes" id="UP000077885">
    <property type="component" value="Unassembled WGS sequence"/>
</dbReference>
<proteinExistence type="predicted"/>
<dbReference type="AlphaFoldDB" id="A0A1A9RYZ7"/>
<gene>
    <name evidence="1" type="ORF">A7P95_02680</name>
</gene>
<comment type="caution">
    <text evidence="1">The sequence shown here is derived from an EMBL/GenBank/DDBJ whole genome shotgun (WGS) entry which is preliminary data.</text>
</comment>
<dbReference type="STRING" id="1795827.A7P95_02680"/>
<evidence type="ECO:0000313" key="1">
    <source>
        <dbReference type="EMBL" id="OAM29950.1"/>
    </source>
</evidence>
<accession>A0A1A9RYZ7</accession>
<sequence length="149" mass="16907">MKIKPEDGSIILPGGHAITAHTTLDNWLALFPESCPHHPQAGITSFGVSFTEQSTQYALTAWFEQQRLARLSLFFCPIGKDTGWEAWSEAHEWQRRKQFEQWLDRQLGDTPCTIHPSAAGQCRRFTWGDAGAYYHPQDGGARIVVNYCR</sequence>
<evidence type="ECO:0000313" key="2">
    <source>
        <dbReference type="Proteomes" id="UP000077885"/>
    </source>
</evidence>
<reference evidence="2" key="1">
    <citation type="submission" date="2016-05" db="EMBL/GenBank/DDBJ databases">
        <title>Draft genome of Corynebacterium afermentans subsp. afermentans LCDC 88199T.</title>
        <authorList>
            <person name="Bernier A.-M."/>
            <person name="Bernard K."/>
        </authorList>
    </citation>
    <scope>NUCLEOTIDE SEQUENCE [LARGE SCALE GENOMIC DNA]</scope>
    <source>
        <strain evidence="2">NML02-A-017</strain>
    </source>
</reference>